<dbReference type="AlphaFoldDB" id="A0A935MYE8"/>
<gene>
    <name evidence="1" type="ORF">IPJ38_04935</name>
</gene>
<comment type="caution">
    <text evidence="1">The sequence shown here is derived from an EMBL/GenBank/DDBJ whole genome shotgun (WGS) entry which is preliminary data.</text>
</comment>
<protein>
    <submittedName>
        <fullName evidence="1">Uncharacterized protein</fullName>
    </submittedName>
</protein>
<evidence type="ECO:0000313" key="2">
    <source>
        <dbReference type="Proteomes" id="UP000739411"/>
    </source>
</evidence>
<dbReference type="EMBL" id="JADJMS010000009">
    <property type="protein sequence ID" value="MBK7414546.1"/>
    <property type="molecule type" value="Genomic_DNA"/>
</dbReference>
<name>A0A935MYE8_9RHOO</name>
<sequence length="102" mass="11830">MGKIIKRWPADILTAMHGSLKIMKEQNVKDRETYEFPMARIEMCCEMKKKFHKPSSTNIPGYCIQFVDSDFIVRHDGKVTVLRKNLGSLNRVIDFVINGELK</sequence>
<proteinExistence type="predicted"/>
<reference evidence="1 2" key="1">
    <citation type="submission" date="2020-10" db="EMBL/GenBank/DDBJ databases">
        <title>Connecting structure to function with the recovery of over 1000 high-quality activated sludge metagenome-assembled genomes encoding full-length rRNA genes using long-read sequencing.</title>
        <authorList>
            <person name="Singleton C.M."/>
            <person name="Petriglieri F."/>
            <person name="Kristensen J.M."/>
            <person name="Kirkegaard R.H."/>
            <person name="Michaelsen T.Y."/>
            <person name="Andersen M.H."/>
            <person name="Karst S.M."/>
            <person name="Dueholm M.S."/>
            <person name="Nielsen P.H."/>
            <person name="Albertsen M."/>
        </authorList>
    </citation>
    <scope>NUCLEOTIDE SEQUENCE [LARGE SCALE GENOMIC DNA]</scope>
    <source>
        <strain evidence="1">EsbW_18-Q3-R4-48_BATAC.463</strain>
    </source>
</reference>
<dbReference type="Proteomes" id="UP000739411">
    <property type="component" value="Unassembled WGS sequence"/>
</dbReference>
<accession>A0A935MYE8</accession>
<evidence type="ECO:0000313" key="1">
    <source>
        <dbReference type="EMBL" id="MBK7414546.1"/>
    </source>
</evidence>
<organism evidence="1 2">
    <name type="scientific">Candidatus Dechloromonas phosphorivorans</name>
    <dbReference type="NCBI Taxonomy" id="2899244"/>
    <lineage>
        <taxon>Bacteria</taxon>
        <taxon>Pseudomonadati</taxon>
        <taxon>Pseudomonadota</taxon>
        <taxon>Betaproteobacteria</taxon>
        <taxon>Rhodocyclales</taxon>
        <taxon>Azonexaceae</taxon>
        <taxon>Dechloromonas</taxon>
    </lineage>
</organism>